<dbReference type="EMBL" id="MRTF01000003">
    <property type="protein sequence ID" value="OME94018.1"/>
    <property type="molecule type" value="Genomic_DNA"/>
</dbReference>
<dbReference type="STRING" id="1401.BK123_11095"/>
<reference evidence="5 6" key="1">
    <citation type="submission" date="2016-11" db="EMBL/GenBank/DDBJ databases">
        <title>Paenibacillus species isolates.</title>
        <authorList>
            <person name="Beno S.M."/>
        </authorList>
    </citation>
    <scope>NUCLEOTIDE SEQUENCE [LARGE SCALE GENOMIC DNA]</scope>
    <source>
        <strain evidence="5 6">FSL F4-0100</strain>
    </source>
</reference>
<accession>A0A1R1B4F1</accession>
<keyword evidence="3" id="KW-0804">Transcription</keyword>
<protein>
    <submittedName>
        <fullName evidence="5">Transcriptional regulator</fullName>
    </submittedName>
</protein>
<proteinExistence type="predicted"/>
<evidence type="ECO:0000259" key="4">
    <source>
        <dbReference type="PROSITE" id="PS50987"/>
    </source>
</evidence>
<evidence type="ECO:0000313" key="6">
    <source>
        <dbReference type="Proteomes" id="UP000187074"/>
    </source>
</evidence>
<sequence length="110" mass="12813">MNTSAMQLTLFTISEPNRFNIIELLKQGSRSVSDIVEILGIGQPQVSRHLRILSEAGLVKVRKNAQQRIYSLEAQPFQELDVWFDSFSRLWEERLDKFEDYMSDFNGKES</sequence>
<keyword evidence="2" id="KW-0238">DNA-binding</keyword>
<evidence type="ECO:0000256" key="2">
    <source>
        <dbReference type="ARBA" id="ARBA00023125"/>
    </source>
</evidence>
<dbReference type="PANTHER" id="PTHR33154:SF33">
    <property type="entry name" value="TRANSCRIPTIONAL REPRESSOR SDPR"/>
    <property type="match status" value="1"/>
</dbReference>
<dbReference type="GO" id="GO:0003677">
    <property type="term" value="F:DNA binding"/>
    <property type="evidence" value="ECO:0007669"/>
    <property type="project" value="UniProtKB-KW"/>
</dbReference>
<dbReference type="Pfam" id="PF01022">
    <property type="entry name" value="HTH_5"/>
    <property type="match status" value="1"/>
</dbReference>
<dbReference type="InterPro" id="IPR036388">
    <property type="entry name" value="WH-like_DNA-bd_sf"/>
</dbReference>
<dbReference type="PANTHER" id="PTHR33154">
    <property type="entry name" value="TRANSCRIPTIONAL REGULATOR, ARSR FAMILY"/>
    <property type="match status" value="1"/>
</dbReference>
<organism evidence="5 6">
    <name type="scientific">Paenibacillus lautus</name>
    <name type="common">Bacillus lautus</name>
    <dbReference type="NCBI Taxonomy" id="1401"/>
    <lineage>
        <taxon>Bacteria</taxon>
        <taxon>Bacillati</taxon>
        <taxon>Bacillota</taxon>
        <taxon>Bacilli</taxon>
        <taxon>Bacillales</taxon>
        <taxon>Paenibacillaceae</taxon>
        <taxon>Paenibacillus</taxon>
    </lineage>
</organism>
<dbReference type="SUPFAM" id="SSF46785">
    <property type="entry name" value="Winged helix' DNA-binding domain"/>
    <property type="match status" value="1"/>
</dbReference>
<dbReference type="Proteomes" id="UP000187074">
    <property type="component" value="Unassembled WGS sequence"/>
</dbReference>
<dbReference type="GO" id="GO:0003700">
    <property type="term" value="F:DNA-binding transcription factor activity"/>
    <property type="evidence" value="ECO:0007669"/>
    <property type="project" value="InterPro"/>
</dbReference>
<dbReference type="InterPro" id="IPR051081">
    <property type="entry name" value="HTH_MetalResp_TranReg"/>
</dbReference>
<dbReference type="PROSITE" id="PS50987">
    <property type="entry name" value="HTH_ARSR_2"/>
    <property type="match status" value="1"/>
</dbReference>
<gene>
    <name evidence="5" type="ORF">BK123_11095</name>
</gene>
<name>A0A1R1B4F1_PAELA</name>
<feature type="domain" description="HTH arsR-type" evidence="4">
    <location>
        <begin position="1"/>
        <end position="94"/>
    </location>
</feature>
<evidence type="ECO:0000256" key="3">
    <source>
        <dbReference type="ARBA" id="ARBA00023163"/>
    </source>
</evidence>
<dbReference type="SMART" id="SM00418">
    <property type="entry name" value="HTH_ARSR"/>
    <property type="match status" value="1"/>
</dbReference>
<dbReference type="CDD" id="cd00090">
    <property type="entry name" value="HTH_ARSR"/>
    <property type="match status" value="1"/>
</dbReference>
<dbReference type="PRINTS" id="PR00778">
    <property type="entry name" value="HTHARSR"/>
</dbReference>
<keyword evidence="1" id="KW-0805">Transcription regulation</keyword>
<dbReference type="InterPro" id="IPR001845">
    <property type="entry name" value="HTH_ArsR_DNA-bd_dom"/>
</dbReference>
<dbReference type="RefSeq" id="WP_076322685.1">
    <property type="nucleotide sequence ID" value="NZ_JBCMXI010000007.1"/>
</dbReference>
<dbReference type="AlphaFoldDB" id="A0A1R1B4F1"/>
<dbReference type="InterPro" id="IPR036390">
    <property type="entry name" value="WH_DNA-bd_sf"/>
</dbReference>
<dbReference type="Gene3D" id="1.10.10.10">
    <property type="entry name" value="Winged helix-like DNA-binding domain superfamily/Winged helix DNA-binding domain"/>
    <property type="match status" value="1"/>
</dbReference>
<dbReference type="NCBIfam" id="NF033788">
    <property type="entry name" value="HTH_metalloreg"/>
    <property type="match status" value="1"/>
</dbReference>
<evidence type="ECO:0000256" key="1">
    <source>
        <dbReference type="ARBA" id="ARBA00023015"/>
    </source>
</evidence>
<evidence type="ECO:0000313" key="5">
    <source>
        <dbReference type="EMBL" id="OME94018.1"/>
    </source>
</evidence>
<comment type="caution">
    <text evidence="5">The sequence shown here is derived from an EMBL/GenBank/DDBJ whole genome shotgun (WGS) entry which is preliminary data.</text>
</comment>
<dbReference type="InterPro" id="IPR011991">
    <property type="entry name" value="ArsR-like_HTH"/>
</dbReference>